<geneLocation type="plasmid" evidence="2">
    <name>pnfsy05</name>
</geneLocation>
<protein>
    <submittedName>
        <fullName evidence="1">Uncharacterized protein</fullName>
    </submittedName>
</protein>
<evidence type="ECO:0000313" key="1">
    <source>
        <dbReference type="EMBL" id="AUB43386.1"/>
    </source>
</evidence>
<organism evidence="1 2">
    <name type="scientific">Nostoc flagelliforme CCNUN1</name>
    <dbReference type="NCBI Taxonomy" id="2038116"/>
    <lineage>
        <taxon>Bacteria</taxon>
        <taxon>Bacillati</taxon>
        <taxon>Cyanobacteriota</taxon>
        <taxon>Cyanophyceae</taxon>
        <taxon>Nostocales</taxon>
        <taxon>Nostocaceae</taxon>
        <taxon>Nostoc</taxon>
    </lineage>
</organism>
<dbReference type="AlphaFoldDB" id="A0A2K8T6Q9"/>
<dbReference type="Proteomes" id="UP000232003">
    <property type="component" value="Plasmid pNFSY05"/>
</dbReference>
<gene>
    <name evidence="1" type="ORF">COO91_09561</name>
</gene>
<keyword evidence="2" id="KW-1185">Reference proteome</keyword>
<dbReference type="EMBL" id="CP024790">
    <property type="protein sequence ID" value="AUB43386.1"/>
    <property type="molecule type" value="Genomic_DNA"/>
</dbReference>
<dbReference type="KEGG" id="nfl:COO91_09561"/>
<sequence>MDLRFSSVPFITVPKRVVEYTKARAIAQIPKLGKSNK</sequence>
<accession>A0A2K8T6Q9</accession>
<reference evidence="1 2" key="1">
    <citation type="submission" date="2017-11" db="EMBL/GenBank/DDBJ databases">
        <title>Complete genome of a free-living desiccation-tolerant cyanobacterium and its photosynthetic adaptation to extreme terrestrial habitat.</title>
        <authorList>
            <person name="Shang J."/>
        </authorList>
    </citation>
    <scope>NUCLEOTIDE SEQUENCE [LARGE SCALE GENOMIC DNA]</scope>
    <source>
        <strain evidence="1 2">CCNUN1</strain>
        <plasmid evidence="2">pnfsy05</plasmid>
    </source>
</reference>
<keyword evidence="1" id="KW-0614">Plasmid</keyword>
<proteinExistence type="predicted"/>
<name>A0A2K8T6Q9_9NOSO</name>
<evidence type="ECO:0000313" key="2">
    <source>
        <dbReference type="Proteomes" id="UP000232003"/>
    </source>
</evidence>